<evidence type="ECO:0000313" key="2">
    <source>
        <dbReference type="EMBL" id="MDV7010838.1"/>
    </source>
</evidence>
<accession>A0AAE4RAT7</accession>
<dbReference type="AlphaFoldDB" id="A0AAE4RAT7"/>
<proteinExistence type="predicted"/>
<protein>
    <submittedName>
        <fullName evidence="2">Uncharacterized protein</fullName>
    </submittedName>
</protein>
<gene>
    <name evidence="2" type="ORF">R4F53_00765</name>
</gene>
<sequence length="104" mass="11221">MSEHALEDTQELDLSELQDNPTEAEVARRLPQPAVVRAAVISVLGLVGSVIGRSLSADAWLDAALDIYTVAAPAAVYLWFHRNAKGVEHTVAKADDYVGKHRAT</sequence>
<dbReference type="Proteomes" id="UP001187143">
    <property type="component" value="Unassembled WGS sequence"/>
</dbReference>
<organism evidence="2 3">
    <name type="scientific">Mycobacterium intracellulare</name>
    <dbReference type="NCBI Taxonomy" id="1767"/>
    <lineage>
        <taxon>Bacteria</taxon>
        <taxon>Bacillati</taxon>
        <taxon>Actinomycetota</taxon>
        <taxon>Actinomycetes</taxon>
        <taxon>Mycobacteriales</taxon>
        <taxon>Mycobacteriaceae</taxon>
        <taxon>Mycobacterium</taxon>
        <taxon>Mycobacterium avium complex (MAC)</taxon>
    </lineage>
</organism>
<dbReference type="RefSeq" id="WP_317727148.1">
    <property type="nucleotide sequence ID" value="NZ_JAWLLC010000002.1"/>
</dbReference>
<feature type="region of interest" description="Disordered" evidence="1">
    <location>
        <begin position="1"/>
        <end position="26"/>
    </location>
</feature>
<dbReference type="EMBL" id="JAWLLD010000001">
    <property type="protein sequence ID" value="MDV7010838.1"/>
    <property type="molecule type" value="Genomic_DNA"/>
</dbReference>
<name>A0AAE4RAT7_MYCIT</name>
<comment type="caution">
    <text evidence="2">The sequence shown here is derived from an EMBL/GenBank/DDBJ whole genome shotgun (WGS) entry which is preliminary data.</text>
</comment>
<evidence type="ECO:0000256" key="1">
    <source>
        <dbReference type="SAM" id="MobiDB-lite"/>
    </source>
</evidence>
<reference evidence="2" key="1">
    <citation type="submission" date="2023-10" db="EMBL/GenBank/DDBJ databases">
        <title>Characterization and genome sequence of Mycobacterium intracellulare ABSURDO, a novel pathogenic isolate with three colony morphotypes that vary in growth and acid-fastness.</title>
        <authorList>
            <person name="Jude B.A."/>
            <person name="Robinson R.T."/>
        </authorList>
    </citation>
    <scope>NUCLEOTIDE SEQUENCE</scope>
    <source>
        <strain evidence="2">ABSURDO Component B</strain>
    </source>
</reference>
<evidence type="ECO:0000313" key="3">
    <source>
        <dbReference type="Proteomes" id="UP001187143"/>
    </source>
</evidence>